<evidence type="ECO:0000313" key="3">
    <source>
        <dbReference type="Proteomes" id="UP000245910"/>
    </source>
</evidence>
<sequence length="172" mass="19256">MTKVFRQLGLWDDLENRLKSKKIRAKCEDLVSERMNKARHLRVSEVAFEYFTDLNIWRSLVNRDNKTPWPWVTSPLPSETGPSLAISQTYKTWQISRGKSIEKALERGDSAHQPTRMPLDKSQSPAGQNAAKPSTSPAVPARVQVNNCTSCRGTGRQVCTGCQGASHQVCTN</sequence>
<evidence type="ECO:0000256" key="1">
    <source>
        <dbReference type="SAM" id="MobiDB-lite"/>
    </source>
</evidence>
<organism evidence="2 3">
    <name type="scientific">Fusarium venenatum</name>
    <dbReference type="NCBI Taxonomy" id="56646"/>
    <lineage>
        <taxon>Eukaryota</taxon>
        <taxon>Fungi</taxon>
        <taxon>Dikarya</taxon>
        <taxon>Ascomycota</taxon>
        <taxon>Pezizomycotina</taxon>
        <taxon>Sordariomycetes</taxon>
        <taxon>Hypocreomycetidae</taxon>
        <taxon>Hypocreales</taxon>
        <taxon>Nectriaceae</taxon>
        <taxon>Fusarium</taxon>
    </lineage>
</organism>
<name>A0A2L2TLT8_9HYPO</name>
<evidence type="ECO:0000313" key="2">
    <source>
        <dbReference type="EMBL" id="CEI69183.1"/>
    </source>
</evidence>
<feature type="region of interest" description="Disordered" evidence="1">
    <location>
        <begin position="107"/>
        <end position="139"/>
    </location>
</feature>
<protein>
    <submittedName>
        <fullName evidence="2">Uncharacterized protein</fullName>
    </submittedName>
</protein>
<dbReference type="AlphaFoldDB" id="A0A2L2TLT8"/>
<proteinExistence type="predicted"/>
<accession>A0A2L2TLT8</accession>
<keyword evidence="3" id="KW-1185">Reference proteome</keyword>
<feature type="compositionally biased region" description="Polar residues" evidence="1">
    <location>
        <begin position="121"/>
        <end position="137"/>
    </location>
</feature>
<reference evidence="3" key="1">
    <citation type="submission" date="2014-10" db="EMBL/GenBank/DDBJ databases">
        <authorList>
            <person name="King R."/>
        </authorList>
    </citation>
    <scope>NUCLEOTIDE SEQUENCE [LARGE SCALE GENOMIC DNA]</scope>
    <source>
        <strain evidence="3">A3/5</strain>
    </source>
</reference>
<dbReference type="Proteomes" id="UP000245910">
    <property type="component" value="Chromosome III"/>
</dbReference>
<dbReference type="EMBL" id="LN649231">
    <property type="protein sequence ID" value="CEI69183.1"/>
    <property type="molecule type" value="Genomic_DNA"/>
</dbReference>